<reference evidence="25" key="1">
    <citation type="submission" date="2025-08" db="UniProtKB">
        <authorList>
            <consortium name="RefSeq"/>
        </authorList>
    </citation>
    <scope>IDENTIFICATION</scope>
    <source>
        <tissue evidence="25">Whole body</tissue>
    </source>
</reference>
<feature type="disulfide bond" evidence="13">
    <location>
        <begin position="886"/>
        <end position="904"/>
    </location>
</feature>
<feature type="disulfide bond" evidence="13">
    <location>
        <begin position="534"/>
        <end position="549"/>
    </location>
</feature>
<feature type="domain" description="Ig-like" evidence="22">
    <location>
        <begin position="772"/>
        <end position="862"/>
    </location>
</feature>
<feature type="domain" description="EGF-like" evidence="19">
    <location>
        <begin position="3797"/>
        <end position="3835"/>
    </location>
</feature>
<dbReference type="PROSITE" id="PS50025">
    <property type="entry name" value="LAM_G_DOMAIN"/>
    <property type="match status" value="3"/>
</dbReference>
<feature type="disulfide bond" evidence="13">
    <location>
        <begin position="559"/>
        <end position="577"/>
    </location>
</feature>
<feature type="disulfide bond" evidence="13">
    <location>
        <begin position="552"/>
        <end position="564"/>
    </location>
</feature>
<keyword evidence="11" id="KW-0245">EGF-like domain</keyword>
<feature type="disulfide bond" evidence="13">
    <location>
        <begin position="438"/>
        <end position="456"/>
    </location>
</feature>
<dbReference type="SUPFAM" id="SSF49899">
    <property type="entry name" value="Concanavalin A-like lectins/glucanases"/>
    <property type="match status" value="3"/>
</dbReference>
<feature type="domain" description="Ig-like" evidence="22">
    <location>
        <begin position="2228"/>
        <end position="2317"/>
    </location>
</feature>
<dbReference type="PROSITE" id="PS51115">
    <property type="entry name" value="LAMININ_IVA"/>
    <property type="match status" value="3"/>
</dbReference>
<dbReference type="FunFam" id="2.60.40.10:FF:000032">
    <property type="entry name" value="palladin isoform X1"/>
    <property type="match status" value="1"/>
</dbReference>
<evidence type="ECO:0000256" key="15">
    <source>
        <dbReference type="PROSITE-ProRule" id="PRU00460"/>
    </source>
</evidence>
<keyword evidence="6" id="KW-0084">Basement membrane</keyword>
<feature type="disulfide bond" evidence="11">
    <location>
        <begin position="1466"/>
        <end position="1475"/>
    </location>
</feature>
<feature type="domain" description="Laminin G" evidence="18">
    <location>
        <begin position="3841"/>
        <end position="4027"/>
    </location>
</feature>
<feature type="domain" description="EGF-like" evidence="19">
    <location>
        <begin position="3498"/>
        <end position="3534"/>
    </location>
</feature>
<dbReference type="InterPro" id="IPR007110">
    <property type="entry name" value="Ig-like_dom"/>
</dbReference>
<dbReference type="PANTHER" id="PTHR12231">
    <property type="entry name" value="CTX-RELATED TYPE I TRANSMEMBRANE PROTEIN"/>
    <property type="match status" value="1"/>
</dbReference>
<feature type="disulfide bond" evidence="13">
    <location>
        <begin position="968"/>
        <end position="986"/>
    </location>
</feature>
<dbReference type="InterPro" id="IPR000742">
    <property type="entry name" value="EGF"/>
</dbReference>
<dbReference type="InterPro" id="IPR009030">
    <property type="entry name" value="Growth_fac_rcpt_cys_sf"/>
</dbReference>
<feature type="disulfide bond" evidence="13">
    <location>
        <begin position="621"/>
        <end position="636"/>
    </location>
</feature>
<sequence>MVYLLHRNRIWLSISLVVFVTALCTATSVLQTDNDLVFEEDQAPNILGDLKFTDQSSSGLLSYVHGSLGRIKRSLWSFLGNDETVTTVTEATAHSSSSDTVVLSRVTRATEEDVDPTLPMTESFSVPKRGDTTIEDDEDDSLTSGDGDQSGDGPEPDDSLRFPEKEESNLIVQGSDKTVPSGTVLNSLVPNTASAAPTRSVITTADVTTTTTTTITTTTTNTPVTIATDTTISITTPAHTTTYSTETQKSTSGLFESQVDGNQITKIFRVHLTIMEPYTKDYVDMNSEAFKWLANNITQSLDEALKQYGTYSPRVVAIQPSNTDKFFVRATVDIESESGESKEMLENHLKYFISNWRTFNPSSPLTIVEEGFDIDQAYAGNTAICQSGETLCVVTNACLPPEYRCNGLVECPDGTDELMCPSSKSNLEPVCANDDFQCDGTRCIHKSQVCNGVVDCLDQTDEQSNCPPTTACNSTWQFQCRRTLVCLDITLQCNGIENCQDGSDEENCPDRVCDSINSYSCRSTDQCIDIRKKCDSRVDCDDGSDEEDCVNCGPDEFRCHDGQCLSIDKRCNGKVECSAHEDEDNCQLPFEENYTDTIFAPCPQSDFTCADMTCINLSKACDGRKDCPNAEDEKNCKNDSTGLAPTYPNPDDRPEPMPESPTPAVSTCFPNEFQCRNGGCVKSEYRCDRINDCQDQSDELDCGPTTTTTNQPLITTSTTQRQESDFGPVFVTCNWNEFACRNGQQCVPKSAKCNNNYECQDYSDEDNCNEAPEGLNLKTYPNEQTIKENSKDREVVFQCRDEGPLRAPVRWSRANGLYLPPGSRDIAGRLEMPNIKVEHTGTYVCEAIGFSASDPGSRVSVYLKVEPWIDVTVRPPDACGYNEATCSNKQCIPKSKVCDGQIDCSDGSDETRCNMFGCQPNEFRCSNKKCILKTWKCDGQDDCGDNFDEQNCEPTPPGSRCLTSEFECRNKECVPKSFQCDSQSDCSDGSDEFGCLPVQFQTTPPPLITLEIGSTFVTTCRAVGVPTPEISWRFNWGHVPTKCEMKSVDGLGTLTCPDVQESDKGAYSCEGINIHGSEIAVPDTILEIKRTSTPPPTSCPRGTFNDVARSQNECINCFCFGISSACRSSNLYKTQNKPSLDELRLTSVYIEPSSLRPMIKSASSTTYPVVINEALQMFTPRNNSQASDSNFPYFKFPESYLGNQLKSYGGYIKYTVRHEGFGEPILFTPDIILIGNGVKLMYFAPEIPANSDTVVSARLFADVWQKENTGSSSSNKLATREEVMMVLSNVENILIRGQYLNEQSEININNIKMDSAQTSNNANGEHTPYVEECQCPPGYSGLSCESCAPGYIRRQQGSWLGQCYKEVLEICPTGMYGDPSRGIPCKHCPCPLTSSGNQFGRSCYLDTDGLPTCNCYDGYVGRSCEKCASGYTGNPLQPGGYCKRGICDETGSLSPYPDENTKKCICKDYTTGDLCNQCKANTFNLAADNQFGCTSCFCMGITNQCSSSRLYRQQVFTTFARTSQDIKLVLRRDITPVPNVNVDPNSRELIYSDFPPGSQDVYYWKLPPRFLGNKITSYGGSLSYTLRHVPVPGGQSSRNSAPDIELISDNKIRLLHYSRENVEPNTLKTISVKILEQYWQRPDGQVATREHLLMALAGLNSILIKATYTTGTKEVAIQSVSLDVADLSNTGQNRAVEVEECSCPDGYVGLSCEDCAVGYTRHDGIGLYLGICEPCTCNGHSNHCDPETGTCINCQNHTTGEECNECLPGYIGNPERGEPCVASELTPVCDCDSRGTLLPCRDNNCICKTNVEGPRCDRCRRGTYGLSENLVEGCLECFCSGVSQNCYSSNLFITQIPMQLFGPNHGFILTDRTRTRSIKSGFSTDVSKNEIGYDYTPNRGEQLFWSLPSSFTGNKITSYGGYLNWTQRYTSLPGSIIRDDTDIILVGNGIWLFKSNDKKIRPDEPTLLNAHLVEKGWRRLISSGPQPASRAEFMKVLSSIEAILIRAIHASQTNRTYLSDVSLDTAIETDTGGERSVNVEVCRCPAGYRGTSCETCSVGYYKDADDKCIRCPCNSNEESCSLGSDSRVTCNCNHGYTGASCNILENDSLVVTTTSRPPPLPQPEIFIQISEPKIEIVEIGSTVTLHCTAYSRRTQRIRISWSKEDGYLPSNRAQDNGSGDLYITNIEPADSGVYICTANDGYSSFNDRKTLRIADQTVTTKRPPLPQPEIYITISDPSIEIVEIGNTVRFRCDARSRRNQVVKLKWTKEDGDLPINRVIDNGKGYLLFTNVDVSDSGVYVCTASDGYSVISEKKTLAVGGSVVKPKVLVKPKFLELFVGEPAEFVCQSPGSPTLEWYRGLEQQFNPSYSSEDGVFRIPAVRQSDQGSYFCRATNKNGETDSQKVTIYIKPTPNINGSNDLIRITVDPPQYSGPGDLVRLQCIISDESQYELKWSKIGNQPLPYGSLQSGGLLTLNRVKPSDSGVYVCSAFSLRSNAIESEVEVPINIIQRRNAPILRIEPDRQTVPQGTSAELRCISTTDPNLQVQWFKANDNFTSNVQITGSILRIPSAQVKDRGIYYCKATNEGGSGQSSAIIDIERREAPTIELYPQSRQVVTIGGSVLFQCRVTGGIPSPVIKWTRRNGESLPSQIEEIPPGVIKINNMQAASAGEYVCEARNSAGMTSAIAVLEVQSVPVIRLRPSGVLTVLPGTQVKLNCQATGNPSPTVSWSKLTRGYTPYSNVESFSRVDSSNVAEYIIDSAQLSDTGTYSCVAQNSAGPAEDRVQLVVSEDVNEISGGEFIEHKNEEENKTTGPFRGDISGNYESAELIPKNEDLVNTVGSKAILTCNAGPMAARDHISITWVRGNRAPISEEHDIHDNMLILRNVQKEDQGVYNCIGIDRNSVEVFSRPIMLIVVEPPRITLNPTRQVVRRGDNAQITCTADGDQPITITWSKITTRSLSPTVQINGGLLRFNGITEQDEGRYLCKAVNNVGDAESVAEVMVIDNVRDRPAPMIRAVDPNQEVFEGGNAVLRCILLRSNEPYTVKWSRYRSPLPSDSRISGSVLSLRNVHMNDTDRYSCTVDSPYGSTTAHIDLNVLPSCLNDEFRCNDGRCIYMTQYCDGIADCYDKSDEEKSCSQKKNRIGRNSGLYIKPSQGTVYIGDTFELECIWTSDNSNEYSELSWGKVNDDMANNVENQGSRIKFNDVKPENSGTYRCTKRDKNNNIITEDYELTVTPTPSDAAFPSVSSKYAPYGKSIVIECNTDLSPPVEYSWAKFGPQMEPIYDRRNLTLYNITEKSAGLYLCTASNEMMRIDIPTVLAVTGIVPSFSGTNSYLAFPTLLNTYLEFKIEIHFKPEMGDGLILYNGQKYGGSGDFFSFGLNNGYPEFRFDVGSGAAIIKASEPVTLNEWHTARLERTKKHGTMYIDEQGPYQGVSPGTFQGMDLAQLLYIGGVPDFGTIHKDVGFRSGLVGCVSIFKTDSRTYNLMKDSVDKNNLGTCDVCSNNQCLNQGICQEAQSNEGYSCICQPGHSGEYCEKTREVCTPGICGLGECITGHEEIECKCKVGTLGKRCERTVEITEPYFSSNSYLAYPAPTSQQKLTMSLKINPSSLADGVILYAAQNHQGIGQFMSLTLKNRQLEFRHTVAGVTSLLRSKQNLEIGEWATITVSRNTETQESKLSVDKETPVRSVENGNMHALELKTHLFVGGYDSYKVKISKHVDVDAHFKGCIKMLKVSGMDIDMISSTVDSSNVEDCATSRGDACSYNHCKNSANCHASSKYYEYTCECENGFSGPKCEIEAKLCSILKPCNNGGDCTDIDSSSYRCDCPLGHSGPTCDDKVVLDITANFSGNSYLQLDHNILDRTKEEHSISMTFTTDSANGLLYWQGQEPKNEDISYTIENYIAISIVNGYVELSHMSKGRMSPTIRATDHHVNDNEPHSIMIRGNGLEWSLELDRKTTEYGKERDVDIRELLVSTDLIYIGGLPTPIQRLNVNHYKGYEGCIGDVRIQDSGYVNLGRDSMSGKNVASCNSYYHKKNDLRRIPSSMVLTQTTNDQVVFQVNRWPTTPTWPDLNETEYFVSDTNNQCFRAHNNFSIRLMLTTSFLLLLLTNL</sequence>
<feature type="chain" id="PRO_5034990868" evidence="17">
    <location>
        <begin position="27"/>
        <end position="4109"/>
    </location>
</feature>
<evidence type="ECO:0000256" key="13">
    <source>
        <dbReference type="PROSITE-ProRule" id="PRU00124"/>
    </source>
</evidence>
<dbReference type="GO" id="GO:0009653">
    <property type="term" value="P:anatomical structure morphogenesis"/>
    <property type="evidence" value="ECO:0007669"/>
    <property type="project" value="UniProtKB-ARBA"/>
</dbReference>
<feature type="domain" description="Ig-like" evidence="22">
    <location>
        <begin position="2514"/>
        <end position="2596"/>
    </location>
</feature>
<keyword evidence="24" id="KW-1185">Reference proteome</keyword>
<feature type="domain" description="Ig-like" evidence="22">
    <location>
        <begin position="2123"/>
        <end position="2212"/>
    </location>
</feature>
<feature type="disulfide bond" evidence="11">
    <location>
        <begin position="3785"/>
        <end position="3794"/>
    </location>
</feature>
<feature type="disulfide bond" evidence="13">
    <location>
        <begin position="687"/>
        <end position="702"/>
    </location>
</feature>
<dbReference type="InterPro" id="IPR003599">
    <property type="entry name" value="Ig_sub"/>
</dbReference>
<feature type="disulfide bond" evidence="13">
    <location>
        <begin position="602"/>
        <end position="614"/>
    </location>
</feature>
<dbReference type="PROSITE" id="PS01248">
    <property type="entry name" value="EGF_LAM_1"/>
    <property type="match status" value="3"/>
</dbReference>
<dbReference type="InterPro" id="IPR002172">
    <property type="entry name" value="LDrepeatLR_classA_rpt"/>
</dbReference>
<dbReference type="Gene3D" id="2.60.120.200">
    <property type="match status" value="3"/>
</dbReference>
<dbReference type="SUPFAM" id="SSF57424">
    <property type="entry name" value="LDL receptor-like module"/>
    <property type="match status" value="12"/>
</dbReference>
<keyword evidence="9 15" id="KW-0424">Laminin EGF-like domain</keyword>
<feature type="disulfide bond" evidence="13">
    <location>
        <begin position="898"/>
        <end position="913"/>
    </location>
</feature>
<feature type="region of interest" description="Disordered" evidence="16">
    <location>
        <begin position="90"/>
        <end position="162"/>
    </location>
</feature>
<feature type="disulfide bond" evidence="13">
    <location>
        <begin position="753"/>
        <end position="768"/>
    </location>
</feature>
<evidence type="ECO:0000259" key="22">
    <source>
        <dbReference type="PROSITE" id="PS50835"/>
    </source>
</evidence>
<dbReference type="PROSITE" id="PS50026">
    <property type="entry name" value="EGF_3"/>
    <property type="match status" value="4"/>
</dbReference>
<evidence type="ECO:0000256" key="16">
    <source>
        <dbReference type="SAM" id="MobiDB-lite"/>
    </source>
</evidence>
<keyword evidence="3" id="KW-0272">Extracellular matrix</keyword>
<feature type="disulfide bond" evidence="13">
    <location>
        <begin position="937"/>
        <end position="952"/>
    </location>
</feature>
<dbReference type="FunFam" id="4.10.400.10:FF:000034">
    <property type="entry name" value="Low-density lipoprotein receptor-related protein 2"/>
    <property type="match status" value="1"/>
</dbReference>
<feature type="domain" description="Ig-like" evidence="22">
    <location>
        <begin position="2412"/>
        <end position="2504"/>
    </location>
</feature>
<feature type="disulfide bond" evidence="13">
    <location>
        <begin position="431"/>
        <end position="443"/>
    </location>
</feature>
<dbReference type="InterPro" id="IPR013783">
    <property type="entry name" value="Ig-like_fold"/>
</dbReference>
<dbReference type="GO" id="GO:0005509">
    <property type="term" value="F:calcium ion binding"/>
    <property type="evidence" value="ECO:0007669"/>
    <property type="project" value="InterPro"/>
</dbReference>
<comment type="caution">
    <text evidence="14">Lacks conserved residue(s) required for the propagation of feature annotation.</text>
</comment>
<dbReference type="FunFam" id="2.10.25.10:FF:000106">
    <property type="entry name" value="Heparan sulfate proteoglycan 2"/>
    <property type="match status" value="1"/>
</dbReference>
<feature type="disulfide bond" evidence="13">
    <location>
        <begin position="609"/>
        <end position="627"/>
    </location>
</feature>
<evidence type="ECO:0000256" key="9">
    <source>
        <dbReference type="ARBA" id="ARBA00023292"/>
    </source>
</evidence>
<feature type="disulfide bond" evidence="13">
    <location>
        <begin position="405"/>
        <end position="420"/>
    </location>
</feature>
<evidence type="ECO:0000256" key="12">
    <source>
        <dbReference type="PROSITE-ProRule" id="PRU00122"/>
    </source>
</evidence>
<dbReference type="SMART" id="SM00281">
    <property type="entry name" value="LamB"/>
    <property type="match status" value="3"/>
</dbReference>
<dbReference type="InterPro" id="IPR003598">
    <property type="entry name" value="Ig_sub2"/>
</dbReference>
<feature type="disulfide bond" evidence="11">
    <location>
        <begin position="1447"/>
        <end position="1464"/>
    </location>
</feature>
<keyword evidence="7 11" id="KW-1015">Disulfide bond</keyword>
<feature type="domain" description="Ig-like" evidence="22">
    <location>
        <begin position="3146"/>
        <end position="3232"/>
    </location>
</feature>
<dbReference type="RefSeq" id="XP_025416412.1">
    <property type="nucleotide sequence ID" value="XM_025560627.1"/>
</dbReference>
<dbReference type="PROSITE" id="PS50835">
    <property type="entry name" value="IG_LIKE"/>
    <property type="match status" value="14"/>
</dbReference>
<protein>
    <submittedName>
        <fullName evidence="25">Basement membrane-specific heparan sulfate proteoglycan core protein isoform X1</fullName>
    </submittedName>
</protein>
<name>A0A8B8G055_9HEMI</name>
<dbReference type="PANTHER" id="PTHR12231:SF253">
    <property type="entry name" value="DPR-INTERACTING PROTEIN ETA, ISOFORM B-RELATED"/>
    <property type="match status" value="1"/>
</dbReference>
<evidence type="ECO:0000256" key="8">
    <source>
        <dbReference type="ARBA" id="ARBA00023180"/>
    </source>
</evidence>
<evidence type="ECO:0000256" key="11">
    <source>
        <dbReference type="PROSITE-ProRule" id="PRU00076"/>
    </source>
</evidence>
<feature type="domain" description="Laminin G" evidence="18">
    <location>
        <begin position="3323"/>
        <end position="3505"/>
    </location>
</feature>
<dbReference type="GO" id="GO:0048513">
    <property type="term" value="P:animal organ development"/>
    <property type="evidence" value="ECO:0007669"/>
    <property type="project" value="UniProtKB-ARBA"/>
</dbReference>
<dbReference type="InterPro" id="IPR023415">
    <property type="entry name" value="LDLR_class-A_CS"/>
</dbReference>
<dbReference type="GO" id="GO:0048731">
    <property type="term" value="P:system development"/>
    <property type="evidence" value="ECO:0007669"/>
    <property type="project" value="UniProtKB-ARBA"/>
</dbReference>
<dbReference type="Pfam" id="PF13927">
    <property type="entry name" value="Ig_3"/>
    <property type="match status" value="9"/>
</dbReference>
<feature type="disulfide bond" evidence="13">
    <location>
        <begin position="571"/>
        <end position="586"/>
    </location>
</feature>
<dbReference type="GO" id="GO:0005604">
    <property type="term" value="C:basement membrane"/>
    <property type="evidence" value="ECO:0007669"/>
    <property type="project" value="UniProtKB-SubCell"/>
</dbReference>
<feature type="domain" description="EGF-like" evidence="19">
    <location>
        <begin position="1438"/>
        <end position="1476"/>
    </location>
</feature>
<dbReference type="InterPro" id="IPR001791">
    <property type="entry name" value="Laminin_G"/>
</dbReference>
<evidence type="ECO:0000256" key="17">
    <source>
        <dbReference type="SAM" id="SignalP"/>
    </source>
</evidence>
<evidence type="ECO:0000259" key="23">
    <source>
        <dbReference type="PROSITE" id="PS51115"/>
    </source>
</evidence>
<feature type="disulfide bond" evidence="11">
    <location>
        <begin position="3825"/>
        <end position="3834"/>
    </location>
</feature>
<dbReference type="Pfam" id="PF24973">
    <property type="entry name" value="EGF_LMN_ATRN"/>
    <property type="match status" value="1"/>
</dbReference>
<dbReference type="InterPro" id="IPR001190">
    <property type="entry name" value="SRCR"/>
</dbReference>
<evidence type="ECO:0000256" key="4">
    <source>
        <dbReference type="ARBA" id="ARBA00022729"/>
    </source>
</evidence>
<dbReference type="Gene3D" id="2.170.300.10">
    <property type="entry name" value="Tie2 ligand-binding domain superfamily"/>
    <property type="match status" value="1"/>
</dbReference>
<evidence type="ECO:0000259" key="20">
    <source>
        <dbReference type="PROSITE" id="PS50027"/>
    </source>
</evidence>
<dbReference type="InterPro" id="IPR036055">
    <property type="entry name" value="LDL_receptor-like_sf"/>
</dbReference>
<dbReference type="InterPro" id="IPR002049">
    <property type="entry name" value="LE_dom"/>
</dbReference>
<dbReference type="CTD" id="45320"/>
<dbReference type="SMART" id="SM00179">
    <property type="entry name" value="EGF_CA"/>
    <property type="match status" value="3"/>
</dbReference>
<dbReference type="SMART" id="SM00180">
    <property type="entry name" value="EGF_Lam"/>
    <property type="match status" value="5"/>
</dbReference>
<feature type="disulfide bond" evidence="13">
    <location>
        <begin position="675"/>
        <end position="693"/>
    </location>
</feature>
<feature type="disulfide bond" evidence="13">
    <location>
        <begin position="668"/>
        <end position="680"/>
    </location>
</feature>
<evidence type="ECO:0000259" key="19">
    <source>
        <dbReference type="PROSITE" id="PS50026"/>
    </source>
</evidence>
<dbReference type="SMART" id="SM00409">
    <property type="entry name" value="IG"/>
    <property type="match status" value="14"/>
</dbReference>
<dbReference type="GO" id="GO:0016020">
    <property type="term" value="C:membrane"/>
    <property type="evidence" value="ECO:0007669"/>
    <property type="project" value="InterPro"/>
</dbReference>
<dbReference type="GO" id="GO:0043005">
    <property type="term" value="C:neuron projection"/>
    <property type="evidence" value="ECO:0007669"/>
    <property type="project" value="TreeGrafter"/>
</dbReference>
<feature type="disulfide bond" evidence="13">
    <location>
        <begin position="925"/>
        <end position="943"/>
    </location>
</feature>
<dbReference type="PROSITE" id="PS01186">
    <property type="entry name" value="EGF_2"/>
    <property type="match status" value="2"/>
</dbReference>
<evidence type="ECO:0000313" key="25">
    <source>
        <dbReference type="RefSeq" id="XP_025416412.1"/>
    </source>
</evidence>
<feature type="disulfide bond" evidence="11">
    <location>
        <begin position="3524"/>
        <end position="3533"/>
    </location>
</feature>
<feature type="domain" description="Ig-like" evidence="22">
    <location>
        <begin position="3237"/>
        <end position="3321"/>
    </location>
</feature>
<evidence type="ECO:0000259" key="21">
    <source>
        <dbReference type="PROSITE" id="PS50287"/>
    </source>
</evidence>
<feature type="disulfide bond" evidence="11">
    <location>
        <begin position="3505"/>
        <end position="3522"/>
    </location>
</feature>
<dbReference type="CDD" id="cd00055">
    <property type="entry name" value="EGF_Lam"/>
    <property type="match status" value="4"/>
</dbReference>
<feature type="domain" description="Ig-like" evidence="22">
    <location>
        <begin position="2694"/>
        <end position="2786"/>
    </location>
</feature>
<dbReference type="Pfam" id="PF02210">
    <property type="entry name" value="Laminin_G_2"/>
    <property type="match status" value="1"/>
</dbReference>
<dbReference type="SUPFAM" id="SSF57196">
    <property type="entry name" value="EGF/Laminin"/>
    <property type="match status" value="4"/>
</dbReference>
<dbReference type="PROSITE" id="PS50068">
    <property type="entry name" value="LDLRA_2"/>
    <property type="match status" value="12"/>
</dbReference>
<evidence type="ECO:0000256" key="7">
    <source>
        <dbReference type="ARBA" id="ARBA00023157"/>
    </source>
</evidence>
<dbReference type="InterPro" id="IPR056863">
    <property type="entry name" value="LMN_ATRN_NET-like_EGF"/>
</dbReference>
<keyword evidence="4 17" id="KW-0732">Signal</keyword>
<evidence type="ECO:0000259" key="18">
    <source>
        <dbReference type="PROSITE" id="PS50025"/>
    </source>
</evidence>
<keyword evidence="2" id="KW-0964">Secreted</keyword>
<feature type="region of interest" description="Disordered" evidence="16">
    <location>
        <begin position="631"/>
        <end position="663"/>
    </location>
</feature>
<feature type="domain" description="Ig-like" evidence="22">
    <location>
        <begin position="3012"/>
        <end position="3095"/>
    </location>
</feature>
<feature type="domain" description="Laminin EGF-like" evidence="20">
    <location>
        <begin position="1789"/>
        <end position="1836"/>
    </location>
</feature>
<gene>
    <name evidence="25" type="primary">LOC112687740</name>
</gene>
<dbReference type="InterPro" id="IPR000034">
    <property type="entry name" value="Laminin_IV"/>
</dbReference>
<dbReference type="Gene3D" id="4.10.400.10">
    <property type="entry name" value="Low-density Lipoprotein Receptor"/>
    <property type="match status" value="12"/>
</dbReference>
<dbReference type="Gene3D" id="2.10.25.10">
    <property type="entry name" value="Laminin"/>
    <property type="match status" value="7"/>
</dbReference>
<dbReference type="InterPro" id="IPR013098">
    <property type="entry name" value="Ig_I-set"/>
</dbReference>
<feature type="domain" description="SRCR" evidence="21">
    <location>
        <begin position="441"/>
        <end position="553"/>
    </location>
</feature>
<dbReference type="OrthoDB" id="10055367at2759"/>
<feature type="disulfide bond" evidence="12">
    <location>
        <begin position="4000"/>
        <end position="4027"/>
    </location>
</feature>
<keyword evidence="10" id="KW-0393">Immunoglobulin domain</keyword>
<feature type="domain" description="Ig-like" evidence="22">
    <location>
        <begin position="2918"/>
        <end position="3001"/>
    </location>
</feature>
<accession>A0A8B8G055</accession>
<feature type="domain" description="Ig-like" evidence="22">
    <location>
        <begin position="2325"/>
        <end position="2405"/>
    </location>
</feature>
<evidence type="ECO:0000256" key="5">
    <source>
        <dbReference type="ARBA" id="ARBA00022737"/>
    </source>
</evidence>
<dbReference type="PROSITE" id="PS00022">
    <property type="entry name" value="EGF_1"/>
    <property type="match status" value="5"/>
</dbReference>
<feature type="domain" description="Ig-like" evidence="22">
    <location>
        <begin position="2829"/>
        <end position="2895"/>
    </location>
</feature>
<dbReference type="InterPro" id="IPR001881">
    <property type="entry name" value="EGF-like_Ca-bd_dom"/>
</dbReference>
<dbReference type="SMART" id="SM00282">
    <property type="entry name" value="LamG"/>
    <property type="match status" value="3"/>
</dbReference>
<dbReference type="PROSITE" id="PS50287">
    <property type="entry name" value="SRCR_2"/>
    <property type="match status" value="1"/>
</dbReference>
<dbReference type="InterPro" id="IPR051170">
    <property type="entry name" value="Neural/epithelial_adhesion"/>
</dbReference>
<feature type="disulfide bond" evidence="15">
    <location>
        <begin position="1807"/>
        <end position="1816"/>
    </location>
</feature>
<feature type="disulfide bond" evidence="15">
    <location>
        <begin position="1754"/>
        <end position="1763"/>
    </location>
</feature>
<dbReference type="PROSITE" id="PS01209">
    <property type="entry name" value="LDLRA_1"/>
    <property type="match status" value="6"/>
</dbReference>
<dbReference type="PRINTS" id="PR00261">
    <property type="entry name" value="LDLRECEPTOR"/>
</dbReference>
<evidence type="ECO:0000256" key="3">
    <source>
        <dbReference type="ARBA" id="ARBA00022530"/>
    </source>
</evidence>
<dbReference type="SMART" id="SM00181">
    <property type="entry name" value="EGF"/>
    <property type="match status" value="8"/>
</dbReference>
<dbReference type="SMART" id="SM00192">
    <property type="entry name" value="LDLa"/>
    <property type="match status" value="12"/>
</dbReference>
<feature type="domain" description="Laminin EGF-like" evidence="20">
    <location>
        <begin position="1735"/>
        <end position="1782"/>
    </location>
</feature>
<comment type="subcellular location">
    <subcellularLocation>
        <location evidence="1">Secreted</location>
        <location evidence="1">Extracellular space</location>
        <location evidence="1">Extracellular matrix</location>
        <location evidence="1">Basement membrane</location>
    </subcellularLocation>
</comment>
<feature type="domain" description="Laminin IV type A" evidence="23">
    <location>
        <begin position="1138"/>
        <end position="1332"/>
    </location>
</feature>
<dbReference type="SUPFAM" id="SSF48726">
    <property type="entry name" value="Immunoglobulin"/>
    <property type="match status" value="13"/>
</dbReference>
<dbReference type="InterPro" id="IPR036179">
    <property type="entry name" value="Ig-like_dom_sf"/>
</dbReference>
<proteinExistence type="predicted"/>
<evidence type="ECO:0000256" key="6">
    <source>
        <dbReference type="ARBA" id="ARBA00022869"/>
    </source>
</evidence>
<feature type="disulfide bond" evidence="13">
    <location>
        <begin position="961"/>
        <end position="973"/>
    </location>
</feature>
<dbReference type="SUPFAM" id="SSF57184">
    <property type="entry name" value="Growth factor receptor domain"/>
    <property type="match status" value="1"/>
</dbReference>
<dbReference type="Pfam" id="PF07679">
    <property type="entry name" value="I-set"/>
    <property type="match status" value="1"/>
</dbReference>
<dbReference type="Pfam" id="PF00054">
    <property type="entry name" value="Laminin_G_1"/>
    <property type="match status" value="2"/>
</dbReference>
<feature type="signal peptide" evidence="17">
    <location>
        <begin position="1"/>
        <end position="26"/>
    </location>
</feature>
<dbReference type="PROSITE" id="PS50027">
    <property type="entry name" value="EGF_LAM_2"/>
    <property type="match status" value="2"/>
</dbReference>
<dbReference type="Pfam" id="PF00057">
    <property type="entry name" value="Ldl_recept_a"/>
    <property type="match status" value="10"/>
</dbReference>
<feature type="disulfide bond" evidence="13">
    <location>
        <begin position="3107"/>
        <end position="3125"/>
    </location>
</feature>
<feature type="domain" description="Laminin IV type A" evidence="23">
    <location>
        <begin position="1514"/>
        <end position="1700"/>
    </location>
</feature>
<feature type="disulfide bond" evidence="13">
    <location>
        <begin position="493"/>
        <end position="508"/>
    </location>
</feature>
<feature type="domain" description="Laminin IV type A" evidence="23">
    <location>
        <begin position="1862"/>
        <end position="2041"/>
    </location>
</feature>
<keyword evidence="5" id="KW-0677">Repeat</keyword>
<feature type="disulfide bond" evidence="15">
    <location>
        <begin position="1766"/>
        <end position="1780"/>
    </location>
</feature>
<dbReference type="CDD" id="cd00110">
    <property type="entry name" value="LamG"/>
    <property type="match status" value="3"/>
</dbReference>
<dbReference type="Pfam" id="PF00008">
    <property type="entry name" value="EGF"/>
    <property type="match status" value="1"/>
</dbReference>
<evidence type="ECO:0000256" key="10">
    <source>
        <dbReference type="ARBA" id="ARBA00023319"/>
    </source>
</evidence>
<feature type="disulfide bond" evidence="13">
    <location>
        <begin position="3100"/>
        <end position="3112"/>
    </location>
</feature>
<evidence type="ECO:0000313" key="24">
    <source>
        <dbReference type="Proteomes" id="UP000694846"/>
    </source>
</evidence>
<feature type="domain" description="Laminin G" evidence="18">
    <location>
        <begin position="3576"/>
        <end position="3761"/>
    </location>
</feature>
<dbReference type="InterPro" id="IPR013320">
    <property type="entry name" value="ConA-like_dom_sf"/>
</dbReference>
<evidence type="ECO:0000256" key="1">
    <source>
        <dbReference type="ARBA" id="ARBA00004302"/>
    </source>
</evidence>
<feature type="domain" description="Ig-like" evidence="22">
    <location>
        <begin position="997"/>
        <end position="1087"/>
    </location>
</feature>
<dbReference type="Pfam" id="PF00052">
    <property type="entry name" value="Laminin_B"/>
    <property type="match status" value="3"/>
</dbReference>
<dbReference type="Gene3D" id="2.60.40.10">
    <property type="entry name" value="Immunoglobulins"/>
    <property type="match status" value="14"/>
</dbReference>
<organism evidence="24 25">
    <name type="scientific">Sipha flava</name>
    <name type="common">yellow sugarcane aphid</name>
    <dbReference type="NCBI Taxonomy" id="143950"/>
    <lineage>
        <taxon>Eukaryota</taxon>
        <taxon>Metazoa</taxon>
        <taxon>Ecdysozoa</taxon>
        <taxon>Arthropoda</taxon>
        <taxon>Hexapoda</taxon>
        <taxon>Insecta</taxon>
        <taxon>Pterygota</taxon>
        <taxon>Neoptera</taxon>
        <taxon>Paraneoptera</taxon>
        <taxon>Hemiptera</taxon>
        <taxon>Sternorrhyncha</taxon>
        <taxon>Aphidomorpha</taxon>
        <taxon>Aphidoidea</taxon>
        <taxon>Aphididae</taxon>
        <taxon>Sipha</taxon>
    </lineage>
</organism>
<dbReference type="CDD" id="cd00054">
    <property type="entry name" value="EGF_CA"/>
    <property type="match status" value="2"/>
</dbReference>
<feature type="disulfide bond" evidence="11">
    <location>
        <begin position="3766"/>
        <end position="3783"/>
    </location>
</feature>
<feature type="domain" description="Ig-like" evidence="22">
    <location>
        <begin position="2603"/>
        <end position="2689"/>
    </location>
</feature>
<dbReference type="GO" id="GO:0030154">
    <property type="term" value="P:cell differentiation"/>
    <property type="evidence" value="ECO:0007669"/>
    <property type="project" value="UniProtKB-ARBA"/>
</dbReference>
<feature type="disulfide bond" evidence="13">
    <location>
        <begin position="918"/>
        <end position="930"/>
    </location>
</feature>
<feature type="disulfide bond" evidence="13">
    <location>
        <begin position="879"/>
        <end position="891"/>
    </location>
</feature>
<dbReference type="Pfam" id="PF00047">
    <property type="entry name" value="ig"/>
    <property type="match status" value="1"/>
</dbReference>
<dbReference type="Proteomes" id="UP000694846">
    <property type="component" value="Unplaced"/>
</dbReference>
<evidence type="ECO:0000256" key="2">
    <source>
        <dbReference type="ARBA" id="ARBA00022525"/>
    </source>
</evidence>
<dbReference type="GeneID" id="112687740"/>
<feature type="domain" description="EGF-like" evidence="19">
    <location>
        <begin position="3757"/>
        <end position="3795"/>
    </location>
</feature>
<keyword evidence="8" id="KW-0325">Glycoprotein</keyword>
<dbReference type="CDD" id="cd00112">
    <property type="entry name" value="LDLa"/>
    <property type="match status" value="12"/>
</dbReference>
<evidence type="ECO:0000256" key="14">
    <source>
        <dbReference type="PROSITE-ProRule" id="PRU00196"/>
    </source>
</evidence>
<dbReference type="SMART" id="SM00408">
    <property type="entry name" value="IGc2"/>
    <property type="match status" value="14"/>
</dbReference>
<dbReference type="InterPro" id="IPR013151">
    <property type="entry name" value="Immunoglobulin_dom"/>
</dbReference>
<dbReference type="Pfam" id="PF00053">
    <property type="entry name" value="EGF_laminin"/>
    <property type="match status" value="5"/>
</dbReference>
<feature type="disulfide bond" evidence="13">
    <location>
        <begin position="980"/>
        <end position="995"/>
    </location>
</feature>